<dbReference type="InterPro" id="IPR025405">
    <property type="entry name" value="DUF4131"/>
</dbReference>
<gene>
    <name evidence="9" type="ORF">UY20_C0003G0044</name>
</gene>
<organism evidence="9 10">
    <name type="scientific">Candidatus Yanofskybacteria bacterium GW2011_GWA1_48_10</name>
    <dbReference type="NCBI Taxonomy" id="1619022"/>
    <lineage>
        <taxon>Bacteria</taxon>
        <taxon>Candidatus Yanofskyibacteriota</taxon>
    </lineage>
</organism>
<feature type="transmembrane region" description="Helical" evidence="6">
    <location>
        <begin position="486"/>
        <end position="507"/>
    </location>
</feature>
<dbReference type="PANTHER" id="PTHR30619">
    <property type="entry name" value="DNA INTERNALIZATION/COMPETENCE PROTEIN COMEC/REC2"/>
    <property type="match status" value="1"/>
</dbReference>
<keyword evidence="5 6" id="KW-0472">Membrane</keyword>
<feature type="transmembrane region" description="Helical" evidence="6">
    <location>
        <begin position="6"/>
        <end position="24"/>
    </location>
</feature>
<dbReference type="PANTHER" id="PTHR30619:SF7">
    <property type="entry name" value="BETA-LACTAMASE DOMAIN PROTEIN"/>
    <property type="match status" value="1"/>
</dbReference>
<feature type="transmembrane region" description="Helical" evidence="6">
    <location>
        <begin position="29"/>
        <end position="47"/>
    </location>
</feature>
<evidence type="ECO:0000256" key="4">
    <source>
        <dbReference type="ARBA" id="ARBA00022989"/>
    </source>
</evidence>
<evidence type="ECO:0000259" key="7">
    <source>
        <dbReference type="Pfam" id="PF03772"/>
    </source>
</evidence>
<evidence type="ECO:0000313" key="9">
    <source>
        <dbReference type="EMBL" id="KKU90005.1"/>
    </source>
</evidence>
<reference evidence="9 10" key="1">
    <citation type="journal article" date="2015" name="Nature">
        <title>rRNA introns, odd ribosomes, and small enigmatic genomes across a large radiation of phyla.</title>
        <authorList>
            <person name="Brown C.T."/>
            <person name="Hug L.A."/>
            <person name="Thomas B.C."/>
            <person name="Sharon I."/>
            <person name="Castelle C.J."/>
            <person name="Singh A."/>
            <person name="Wilkins M.J."/>
            <person name="Williams K.H."/>
            <person name="Banfield J.F."/>
        </authorList>
    </citation>
    <scope>NUCLEOTIDE SEQUENCE [LARGE SCALE GENOMIC DNA]</scope>
</reference>
<feature type="transmembrane region" description="Helical" evidence="6">
    <location>
        <begin position="298"/>
        <end position="331"/>
    </location>
</feature>
<comment type="caution">
    <text evidence="9">The sequence shown here is derived from an EMBL/GenBank/DDBJ whole genome shotgun (WGS) entry which is preliminary data.</text>
</comment>
<evidence type="ECO:0000259" key="8">
    <source>
        <dbReference type="Pfam" id="PF13567"/>
    </source>
</evidence>
<dbReference type="Pfam" id="PF13567">
    <property type="entry name" value="DUF4131"/>
    <property type="match status" value="1"/>
</dbReference>
<name>A0A0G1X6I1_9BACT</name>
<feature type="transmembrane region" description="Helical" evidence="6">
    <location>
        <begin position="420"/>
        <end position="440"/>
    </location>
</feature>
<feature type="transmembrane region" description="Helical" evidence="6">
    <location>
        <begin position="365"/>
        <end position="382"/>
    </location>
</feature>
<sequence>MHRSQVFFWVLISFLVGDFAGAWFSNIELATLALIFIGALVFTVSGYEKTFAKSKKALHNRKVGLVIGACVLIAALGVFRYGQADYSQSLLSSFANRKAAGEGVSVTLRGYIDAEIQVNDGKGQVTFRATELEIPGRVIEANEKTLLFVNSFPAYKIGDRLSVQGALRLPDNFTPDFDYIQYLKNKDIRTTMSYPKIFFENSVRLSAASKLKIPIYARLFDIKDIFQSAVRQALPETYAAYTNGILLGTRQEIPEELSAAFNRTGTTHVLAISGYNISIIAGALMYALVFFMRRRKAFWVSIIFISLFTILTGGTASVVRAAIMGVLLIFAKGYGRLYDPRNSILLAASIMVFISPLSIRHDVGFQLSFLAVLGLVYIYPILKKWFAKVPELKFVKETLLMSAAAQIMVVPLIAYQFHTFSLVSLLANVLILPAMSYTMLFGFLSGFGALLFASLGRAIGLLALPFEAYQLYAVKWLASWPWASVSVYMTTFLLLSAYLAISAVIWANNVSENQRS</sequence>
<dbReference type="InterPro" id="IPR004477">
    <property type="entry name" value="ComEC_N"/>
</dbReference>
<evidence type="ECO:0000256" key="6">
    <source>
        <dbReference type="SAM" id="Phobius"/>
    </source>
</evidence>
<dbReference type="AlphaFoldDB" id="A0A0G1X6I1"/>
<evidence type="ECO:0000256" key="3">
    <source>
        <dbReference type="ARBA" id="ARBA00022692"/>
    </source>
</evidence>
<feature type="domain" description="DUF4131" evidence="8">
    <location>
        <begin position="31"/>
        <end position="196"/>
    </location>
</feature>
<evidence type="ECO:0000256" key="2">
    <source>
        <dbReference type="ARBA" id="ARBA00022475"/>
    </source>
</evidence>
<dbReference type="InterPro" id="IPR052159">
    <property type="entry name" value="Competence_DNA_uptake"/>
</dbReference>
<feature type="domain" description="ComEC/Rec2-related protein" evidence="7">
    <location>
        <begin position="245"/>
        <end position="504"/>
    </location>
</feature>
<keyword evidence="2" id="KW-1003">Cell membrane</keyword>
<evidence type="ECO:0000256" key="1">
    <source>
        <dbReference type="ARBA" id="ARBA00004651"/>
    </source>
</evidence>
<keyword evidence="4 6" id="KW-1133">Transmembrane helix</keyword>
<accession>A0A0G1X6I1</accession>
<evidence type="ECO:0000313" key="10">
    <source>
        <dbReference type="Proteomes" id="UP000034403"/>
    </source>
</evidence>
<dbReference type="EMBL" id="LCPC01000003">
    <property type="protein sequence ID" value="KKU90005.1"/>
    <property type="molecule type" value="Genomic_DNA"/>
</dbReference>
<protein>
    <submittedName>
        <fullName evidence="9">Internalization-related competence protein ComEC/Rec2 protein</fullName>
    </submittedName>
</protein>
<feature type="transmembrane region" description="Helical" evidence="6">
    <location>
        <begin position="343"/>
        <end position="359"/>
    </location>
</feature>
<dbReference type="GO" id="GO:0005886">
    <property type="term" value="C:plasma membrane"/>
    <property type="evidence" value="ECO:0007669"/>
    <property type="project" value="UniProtKB-SubCell"/>
</dbReference>
<feature type="transmembrane region" description="Helical" evidence="6">
    <location>
        <begin position="269"/>
        <end position="292"/>
    </location>
</feature>
<feature type="transmembrane region" description="Helical" evidence="6">
    <location>
        <begin position="447"/>
        <end position="466"/>
    </location>
</feature>
<dbReference type="NCBIfam" id="TIGR00360">
    <property type="entry name" value="ComEC_N-term"/>
    <property type="match status" value="1"/>
</dbReference>
<dbReference type="Proteomes" id="UP000034403">
    <property type="component" value="Unassembled WGS sequence"/>
</dbReference>
<dbReference type="Pfam" id="PF03772">
    <property type="entry name" value="Competence"/>
    <property type="match status" value="1"/>
</dbReference>
<evidence type="ECO:0000256" key="5">
    <source>
        <dbReference type="ARBA" id="ARBA00023136"/>
    </source>
</evidence>
<feature type="transmembrane region" description="Helical" evidence="6">
    <location>
        <begin position="63"/>
        <end position="82"/>
    </location>
</feature>
<keyword evidence="3 6" id="KW-0812">Transmembrane</keyword>
<comment type="subcellular location">
    <subcellularLocation>
        <location evidence="1">Cell membrane</location>
        <topology evidence="1">Multi-pass membrane protein</topology>
    </subcellularLocation>
</comment>
<proteinExistence type="predicted"/>